<dbReference type="EMBL" id="BMAW01132781">
    <property type="protein sequence ID" value="GFU44813.1"/>
    <property type="molecule type" value="Genomic_DNA"/>
</dbReference>
<feature type="region of interest" description="Disordered" evidence="1">
    <location>
        <begin position="1"/>
        <end position="36"/>
    </location>
</feature>
<evidence type="ECO:0000256" key="1">
    <source>
        <dbReference type="SAM" id="MobiDB-lite"/>
    </source>
</evidence>
<dbReference type="InterPro" id="IPR036390">
    <property type="entry name" value="WH_DNA-bd_sf"/>
</dbReference>
<dbReference type="InterPro" id="IPR036388">
    <property type="entry name" value="WH-like_DNA-bd_sf"/>
</dbReference>
<evidence type="ECO:0000313" key="4">
    <source>
        <dbReference type="Proteomes" id="UP000887013"/>
    </source>
</evidence>
<gene>
    <name evidence="3" type="ORF">NPIL_276421</name>
</gene>
<dbReference type="GO" id="GO:0003677">
    <property type="term" value="F:DNA binding"/>
    <property type="evidence" value="ECO:0007669"/>
    <property type="project" value="InterPro"/>
</dbReference>
<feature type="region of interest" description="Disordered" evidence="1">
    <location>
        <begin position="1418"/>
        <end position="1438"/>
    </location>
</feature>
<name>A0A8X6QUE5_NEPPI</name>
<dbReference type="PROSITE" id="PS51504">
    <property type="entry name" value="H15"/>
    <property type="match status" value="1"/>
</dbReference>
<dbReference type="Pfam" id="PF00538">
    <property type="entry name" value="Linker_histone"/>
    <property type="match status" value="1"/>
</dbReference>
<evidence type="ECO:0000313" key="3">
    <source>
        <dbReference type="EMBL" id="GFU44813.1"/>
    </source>
</evidence>
<feature type="compositionally biased region" description="Basic and acidic residues" evidence="1">
    <location>
        <begin position="1182"/>
        <end position="1196"/>
    </location>
</feature>
<dbReference type="InterPro" id="IPR005818">
    <property type="entry name" value="Histone_H1/H5_H15"/>
</dbReference>
<dbReference type="GO" id="GO:0006334">
    <property type="term" value="P:nucleosome assembly"/>
    <property type="evidence" value="ECO:0007669"/>
    <property type="project" value="InterPro"/>
</dbReference>
<dbReference type="GO" id="GO:0000786">
    <property type="term" value="C:nucleosome"/>
    <property type="evidence" value="ECO:0007669"/>
    <property type="project" value="InterPro"/>
</dbReference>
<feature type="region of interest" description="Disordered" evidence="1">
    <location>
        <begin position="71"/>
        <end position="91"/>
    </location>
</feature>
<keyword evidence="4" id="KW-1185">Reference proteome</keyword>
<sequence length="1438" mass="164885">MKSQDEITSRAQNNHSDNICRELPSSESNSGDCNRIPVYNSVPQQALSVLFSELDDNSSYHFSQNQENEILQEKNTESNSNSRTDLDLTSFVSPNNNDNSLQDLNRCKPPQHLNESINGSMNNVVPHSPVNKNLSCMYVKFTEDSFFTDTNVKCEIEVDSLKQKTQDYSSNLSQVLDDCIFLNLKQNHDPTIDFNASKSEPCSSISIADEHIKNKPNKSSHLKFGNETQNSLSIEPNFILNKKNALFHSINQQDITKRNIIYKNMDTSTVHSAVNDFTKTLERSKIFLENNENSHALSKHESVPKCEKLTFHIDETEYNSGSKDICDINPFASFRGFTQRKVKTENTDSVEHYNAITLKCNVKQPTTKLIKVNDFSETFPNTEKYTDNFKEKIVQINHAKALQQPKDKSTFVPKQLSFESDERVRNFTIDNINTFAAFKGRLKSENKNAIKHETKLSNIATQSNGTPSLKSLEARLEKEVYEQQEMPSSISNDIRNREQHEFQFSYHQSDSLNSEEKHKLVNLLENVNEINIQSKPVEQYRSITDVSEEFENLNSPQVKAECYICDHSYRNSTEVLDTMSPTEKASFQECHPTEENILFHSRKSEEHCLSNTPGICNKADVNFFPIPEFMSYEIKSDELKDGRPAEIIKQHFNHHSIVEDNDVTGQYGVLNNSQLKKTDQGKNLCNEYLKIINNFFESYDGFQPNKNHTSEVSIKTEIENKNLFSMRYESGIISKEKNNFNACNYNEIVTNNHKLDYQTLNINNKKTSIPHIAFHSVQDTIKLSLDNLNNREKDNSLVVFDSVISKNELYNFDNNKAVGNVCHLSNETKTNDISNLEHNYNSNNVDINNLESKFDNSFTIHLFNFPETDAIENHTNTINMCSEETSIPVQLQTNDTVQIITSSKKNENTDGQQFFNYGCKNNDKLKHVYSDSTVISDFQNISEQKKETAMRIDSHKNVENNINFDPTSTKDPINMSDVAMFTQMNANTSNISYIDAKYFNYNKTLKIDNINKYDSIADNTVEPFNNGKNIVKKYCKNRDYEVEEQKINESCNKISQEDFNCDRIIENSIDHILKSSGELELHNSESNVNKHINKHINSTELIQMAENIFTQNYQNFTSNSSEKYIHSKDIKLQRIPFVKSERLTEHKIKPENLNNPLNITNNYSDANSENTDSRQNKNTSHSNDDKAGKENTEKECFSLSKTQNVVTQIDNGNEADREKYQSKTFNKTFQTIRKGSFISNDNSKEDTNFNHRTKTTKDKSIYTSDVQLSRILQRYVSITPGTSTSNDNHFGPKRFISQTMNEKPYFSFNDCSEFSSNVIDIIIGAIKKLNSGNGCSVLDILAYIRQNSTLTAANLYDVRKALKDAIAAGLIHYTTGKYTATCCSIDPTNSSRQRTVKRKMNNVNDLKNRILSKKVKPTPQLRHTRRKTKRLTRKTARK</sequence>
<reference evidence="3" key="1">
    <citation type="submission" date="2020-08" db="EMBL/GenBank/DDBJ databases">
        <title>Multicomponent nature underlies the extraordinary mechanical properties of spider dragline silk.</title>
        <authorList>
            <person name="Kono N."/>
            <person name="Nakamura H."/>
            <person name="Mori M."/>
            <person name="Yoshida Y."/>
            <person name="Ohtoshi R."/>
            <person name="Malay A.D."/>
            <person name="Moran D.A.P."/>
            <person name="Tomita M."/>
            <person name="Numata K."/>
            <person name="Arakawa K."/>
        </authorList>
    </citation>
    <scope>NUCLEOTIDE SEQUENCE</scope>
</reference>
<comment type="caution">
    <text evidence="3">The sequence shown here is derived from an EMBL/GenBank/DDBJ whole genome shotgun (WGS) entry which is preliminary data.</text>
</comment>
<dbReference type="SUPFAM" id="SSF46785">
    <property type="entry name" value="Winged helix' DNA-binding domain"/>
    <property type="match status" value="1"/>
</dbReference>
<dbReference type="OrthoDB" id="6437869at2759"/>
<evidence type="ECO:0000259" key="2">
    <source>
        <dbReference type="PROSITE" id="PS51504"/>
    </source>
</evidence>
<feature type="region of interest" description="Disordered" evidence="1">
    <location>
        <begin position="1148"/>
        <end position="1197"/>
    </location>
</feature>
<dbReference type="Proteomes" id="UP000887013">
    <property type="component" value="Unassembled WGS sequence"/>
</dbReference>
<dbReference type="Gene3D" id="1.10.10.10">
    <property type="entry name" value="Winged helix-like DNA-binding domain superfamily/Winged helix DNA-binding domain"/>
    <property type="match status" value="1"/>
</dbReference>
<accession>A0A8X6QUE5</accession>
<proteinExistence type="predicted"/>
<feature type="domain" description="H15" evidence="2">
    <location>
        <begin position="1314"/>
        <end position="1382"/>
    </location>
</feature>
<protein>
    <recommendedName>
        <fullName evidence="2">H15 domain-containing protein</fullName>
    </recommendedName>
</protein>
<organism evidence="3 4">
    <name type="scientific">Nephila pilipes</name>
    <name type="common">Giant wood spider</name>
    <name type="synonym">Nephila maculata</name>
    <dbReference type="NCBI Taxonomy" id="299642"/>
    <lineage>
        <taxon>Eukaryota</taxon>
        <taxon>Metazoa</taxon>
        <taxon>Ecdysozoa</taxon>
        <taxon>Arthropoda</taxon>
        <taxon>Chelicerata</taxon>
        <taxon>Arachnida</taxon>
        <taxon>Araneae</taxon>
        <taxon>Araneomorphae</taxon>
        <taxon>Entelegynae</taxon>
        <taxon>Araneoidea</taxon>
        <taxon>Nephilidae</taxon>
        <taxon>Nephila</taxon>
    </lineage>
</organism>
<feature type="compositionally biased region" description="Low complexity" evidence="1">
    <location>
        <begin position="1152"/>
        <end position="1162"/>
    </location>
</feature>